<dbReference type="InterPro" id="IPR007497">
    <property type="entry name" value="SIMPL/DUF541"/>
</dbReference>
<feature type="region of interest" description="Disordered" evidence="1">
    <location>
        <begin position="1"/>
        <end position="26"/>
    </location>
</feature>
<keyword evidence="3" id="KW-1185">Reference proteome</keyword>
<evidence type="ECO:0000256" key="1">
    <source>
        <dbReference type="SAM" id="MobiDB-lite"/>
    </source>
</evidence>
<feature type="compositionally biased region" description="Polar residues" evidence="1">
    <location>
        <begin position="269"/>
        <end position="280"/>
    </location>
</feature>
<name>A0A4Z1P9Z9_9PEZI</name>
<proteinExistence type="predicted"/>
<protein>
    <submittedName>
        <fullName evidence="2">Uncharacterized protein</fullName>
    </submittedName>
</protein>
<accession>A0A4Z1P9Z9</accession>
<dbReference type="AlphaFoldDB" id="A0A4Z1P9Z9"/>
<dbReference type="Gene3D" id="3.30.110.170">
    <property type="entry name" value="Protein of unknown function (DUF541), domain 1"/>
    <property type="match status" value="1"/>
</dbReference>
<dbReference type="Proteomes" id="UP000298493">
    <property type="component" value="Unassembled WGS sequence"/>
</dbReference>
<sequence length="307" mass="33998">MAVQNAGFTIPVRTPTKTPDTTTPAQVQQPFSTPIQTHLTGVGHVSHKPDCGILVFEIAHRDFKEKGAEPSVLDSARQDVLRDALATVQKFFKWHEDYNEDQITHFSINELGASSRIQSGQRVFEAKTMVKVTFGAVDNFEALRKFAKEAILHNGVTVTSIDWRLSDENREVVHRAARKVAMLNARSIACEHAKELYNLEYSLDEMKPTWSDERPYYTYTAIDCGRSATSASGGKVVYFVPENVQVTVNVSCKFEFDLGKARAAVPTANACSPNTDSKANNGFRFSPSVDPSPKRRKSIKAGNGNGR</sequence>
<comment type="caution">
    <text evidence="2">The sequence shown here is derived from an EMBL/GenBank/DDBJ whole genome shotgun (WGS) entry which is preliminary data.</text>
</comment>
<dbReference type="EMBL" id="SNSC02000004">
    <property type="protein sequence ID" value="TID25325.1"/>
    <property type="molecule type" value="Genomic_DNA"/>
</dbReference>
<feature type="compositionally biased region" description="Low complexity" evidence="1">
    <location>
        <begin position="14"/>
        <end position="24"/>
    </location>
</feature>
<evidence type="ECO:0000313" key="2">
    <source>
        <dbReference type="EMBL" id="TID25325.1"/>
    </source>
</evidence>
<dbReference type="Gene3D" id="3.30.70.2970">
    <property type="entry name" value="Protein of unknown function (DUF541), domain 2"/>
    <property type="match status" value="1"/>
</dbReference>
<reference evidence="2 3" key="1">
    <citation type="submission" date="2019-04" db="EMBL/GenBank/DDBJ databases">
        <title>High contiguity whole genome sequence and gene annotation resource for two Venturia nashicola isolates.</title>
        <authorList>
            <person name="Prokchorchik M."/>
            <person name="Won K."/>
            <person name="Lee Y."/>
            <person name="Choi E.D."/>
            <person name="Segonzac C."/>
            <person name="Sohn K.H."/>
        </authorList>
    </citation>
    <scope>NUCLEOTIDE SEQUENCE [LARGE SCALE GENOMIC DNA]</scope>
    <source>
        <strain evidence="2 3">PRI2</strain>
    </source>
</reference>
<gene>
    <name evidence="2" type="ORF">E6O75_ATG04530</name>
</gene>
<dbReference type="Pfam" id="PF04402">
    <property type="entry name" value="SIMPL"/>
    <property type="match status" value="1"/>
</dbReference>
<organism evidence="2 3">
    <name type="scientific">Venturia nashicola</name>
    <dbReference type="NCBI Taxonomy" id="86259"/>
    <lineage>
        <taxon>Eukaryota</taxon>
        <taxon>Fungi</taxon>
        <taxon>Dikarya</taxon>
        <taxon>Ascomycota</taxon>
        <taxon>Pezizomycotina</taxon>
        <taxon>Dothideomycetes</taxon>
        <taxon>Pleosporomycetidae</taxon>
        <taxon>Venturiales</taxon>
        <taxon>Venturiaceae</taxon>
        <taxon>Venturia</taxon>
    </lineage>
</organism>
<evidence type="ECO:0000313" key="3">
    <source>
        <dbReference type="Proteomes" id="UP000298493"/>
    </source>
</evidence>
<feature type="region of interest" description="Disordered" evidence="1">
    <location>
        <begin position="269"/>
        <end position="307"/>
    </location>
</feature>